<dbReference type="InterPro" id="IPR001789">
    <property type="entry name" value="Sig_transdc_resp-reg_receiver"/>
</dbReference>
<dbReference type="AlphaFoldDB" id="A0A4Q6XUG6"/>
<dbReference type="Proteomes" id="UP000292085">
    <property type="component" value="Unassembled WGS sequence"/>
</dbReference>
<dbReference type="GO" id="GO:0032993">
    <property type="term" value="C:protein-DNA complex"/>
    <property type="evidence" value="ECO:0007669"/>
    <property type="project" value="TreeGrafter"/>
</dbReference>
<gene>
    <name evidence="10" type="ORF">EWE75_19210</name>
</gene>
<keyword evidence="4 7" id="KW-0238">DNA-binding</keyword>
<protein>
    <submittedName>
        <fullName evidence="10">Response regulator transcription factor</fullName>
    </submittedName>
</protein>
<keyword evidence="11" id="KW-1185">Reference proteome</keyword>
<dbReference type="PANTHER" id="PTHR48111">
    <property type="entry name" value="REGULATOR OF RPOS"/>
    <property type="match status" value="1"/>
</dbReference>
<evidence type="ECO:0000256" key="1">
    <source>
        <dbReference type="ARBA" id="ARBA00022553"/>
    </source>
</evidence>
<organism evidence="10 11">
    <name type="scientific">Sphingomonas populi</name>
    <dbReference type="NCBI Taxonomy" id="2484750"/>
    <lineage>
        <taxon>Bacteria</taxon>
        <taxon>Pseudomonadati</taxon>
        <taxon>Pseudomonadota</taxon>
        <taxon>Alphaproteobacteria</taxon>
        <taxon>Sphingomonadales</taxon>
        <taxon>Sphingomonadaceae</taxon>
        <taxon>Sphingomonas</taxon>
    </lineage>
</organism>
<dbReference type="GO" id="GO:0000156">
    <property type="term" value="F:phosphorelay response regulator activity"/>
    <property type="evidence" value="ECO:0007669"/>
    <property type="project" value="TreeGrafter"/>
</dbReference>
<keyword evidence="5" id="KW-0804">Transcription</keyword>
<dbReference type="Gene3D" id="6.10.250.690">
    <property type="match status" value="1"/>
</dbReference>
<dbReference type="PANTHER" id="PTHR48111:SF76">
    <property type="entry name" value="TWO-COMPONENT RESPONSE REGULATOR"/>
    <property type="match status" value="1"/>
</dbReference>
<dbReference type="Gene3D" id="1.10.10.10">
    <property type="entry name" value="Winged helix-like DNA-binding domain superfamily/Winged helix DNA-binding domain"/>
    <property type="match status" value="1"/>
</dbReference>
<evidence type="ECO:0000259" key="8">
    <source>
        <dbReference type="PROSITE" id="PS50110"/>
    </source>
</evidence>
<dbReference type="Pfam" id="PF00072">
    <property type="entry name" value="Response_reg"/>
    <property type="match status" value="1"/>
</dbReference>
<dbReference type="SUPFAM" id="SSF52172">
    <property type="entry name" value="CheY-like"/>
    <property type="match status" value="1"/>
</dbReference>
<name>A0A4Q6XUG6_9SPHN</name>
<dbReference type="CDD" id="cd00383">
    <property type="entry name" value="trans_reg_C"/>
    <property type="match status" value="1"/>
</dbReference>
<feature type="domain" description="Response regulatory" evidence="8">
    <location>
        <begin position="2"/>
        <end position="116"/>
    </location>
</feature>
<keyword evidence="1 6" id="KW-0597">Phosphoprotein</keyword>
<comment type="caution">
    <text evidence="10">The sequence shown here is derived from an EMBL/GenBank/DDBJ whole genome shotgun (WGS) entry which is preliminary data.</text>
</comment>
<evidence type="ECO:0000256" key="2">
    <source>
        <dbReference type="ARBA" id="ARBA00023012"/>
    </source>
</evidence>
<dbReference type="SMART" id="SM00448">
    <property type="entry name" value="REC"/>
    <property type="match status" value="1"/>
</dbReference>
<evidence type="ECO:0000256" key="4">
    <source>
        <dbReference type="ARBA" id="ARBA00023125"/>
    </source>
</evidence>
<keyword evidence="2" id="KW-0902">Two-component regulatory system</keyword>
<evidence type="ECO:0000256" key="7">
    <source>
        <dbReference type="PROSITE-ProRule" id="PRU01091"/>
    </source>
</evidence>
<dbReference type="RefSeq" id="WP_130159724.1">
    <property type="nucleotide sequence ID" value="NZ_SGIS01000037.1"/>
</dbReference>
<evidence type="ECO:0000256" key="3">
    <source>
        <dbReference type="ARBA" id="ARBA00023015"/>
    </source>
</evidence>
<dbReference type="Gene3D" id="3.40.50.2300">
    <property type="match status" value="1"/>
</dbReference>
<dbReference type="FunFam" id="1.10.10.10:FF:000005">
    <property type="entry name" value="Two-component system response regulator"/>
    <property type="match status" value="1"/>
</dbReference>
<dbReference type="SMART" id="SM00862">
    <property type="entry name" value="Trans_reg_C"/>
    <property type="match status" value="1"/>
</dbReference>
<dbReference type="InterPro" id="IPR039420">
    <property type="entry name" value="WalR-like"/>
</dbReference>
<dbReference type="PROSITE" id="PS51755">
    <property type="entry name" value="OMPR_PHOB"/>
    <property type="match status" value="1"/>
</dbReference>
<dbReference type="EMBL" id="SGIS01000037">
    <property type="protein sequence ID" value="RZF61134.1"/>
    <property type="molecule type" value="Genomic_DNA"/>
</dbReference>
<keyword evidence="3" id="KW-0805">Transcription regulation</keyword>
<proteinExistence type="predicted"/>
<dbReference type="PROSITE" id="PS50110">
    <property type="entry name" value="RESPONSE_REGULATORY"/>
    <property type="match status" value="1"/>
</dbReference>
<evidence type="ECO:0000256" key="5">
    <source>
        <dbReference type="ARBA" id="ARBA00023163"/>
    </source>
</evidence>
<feature type="DNA-binding region" description="OmpR/PhoB-type" evidence="7">
    <location>
        <begin position="125"/>
        <end position="223"/>
    </location>
</feature>
<dbReference type="GO" id="GO:0000976">
    <property type="term" value="F:transcription cis-regulatory region binding"/>
    <property type="evidence" value="ECO:0007669"/>
    <property type="project" value="TreeGrafter"/>
</dbReference>
<dbReference type="Pfam" id="PF00486">
    <property type="entry name" value="Trans_reg_C"/>
    <property type="match status" value="1"/>
</dbReference>
<feature type="domain" description="OmpR/PhoB-type" evidence="9">
    <location>
        <begin position="125"/>
        <end position="223"/>
    </location>
</feature>
<dbReference type="OrthoDB" id="9802426at2"/>
<accession>A0A4Q6XUG6</accession>
<dbReference type="InterPro" id="IPR036388">
    <property type="entry name" value="WH-like_DNA-bd_sf"/>
</dbReference>
<evidence type="ECO:0000313" key="10">
    <source>
        <dbReference type="EMBL" id="RZF61134.1"/>
    </source>
</evidence>
<dbReference type="InterPro" id="IPR011006">
    <property type="entry name" value="CheY-like_superfamily"/>
</dbReference>
<dbReference type="GO" id="GO:0005829">
    <property type="term" value="C:cytosol"/>
    <property type="evidence" value="ECO:0007669"/>
    <property type="project" value="TreeGrafter"/>
</dbReference>
<evidence type="ECO:0000313" key="11">
    <source>
        <dbReference type="Proteomes" id="UP000292085"/>
    </source>
</evidence>
<feature type="modified residue" description="4-aspartylphosphate" evidence="6">
    <location>
        <position position="51"/>
    </location>
</feature>
<evidence type="ECO:0000256" key="6">
    <source>
        <dbReference type="PROSITE-ProRule" id="PRU00169"/>
    </source>
</evidence>
<dbReference type="InterPro" id="IPR001867">
    <property type="entry name" value="OmpR/PhoB-type_DNA-bd"/>
</dbReference>
<evidence type="ECO:0000259" key="9">
    <source>
        <dbReference type="PROSITE" id="PS51755"/>
    </source>
</evidence>
<sequence length="226" mass="24712">MRLLLLEDDEATRTYVARALTGAGHVVDTCETGTEATVSASKTEYAVLIFDRMVAGIDGLSALRELRAAGVSTPAILLTAMDGVSDRVEGLNGGADDYLVKPFAATELIARVAALARRPASIETVTTLRVADLEMDLIRRTVTRGGRRIDLQAQEAKLLEYLMRHKGEIVTRTMMLETVWSLHFDPQTNLIESHMSRLRAKIERGADVPLIHTVRGAGYRIEAPAV</sequence>
<reference evidence="10 11" key="1">
    <citation type="submission" date="2019-02" db="EMBL/GenBank/DDBJ databases">
        <authorList>
            <person name="Li Y."/>
        </authorList>
    </citation>
    <scope>NUCLEOTIDE SEQUENCE [LARGE SCALE GENOMIC DNA]</scope>
    <source>
        <strain evidence="10 11">3-7</strain>
    </source>
</reference>
<dbReference type="GO" id="GO:0006355">
    <property type="term" value="P:regulation of DNA-templated transcription"/>
    <property type="evidence" value="ECO:0007669"/>
    <property type="project" value="InterPro"/>
</dbReference>